<dbReference type="InterPro" id="IPR029021">
    <property type="entry name" value="Prot-tyrosine_phosphatase-like"/>
</dbReference>
<dbReference type="InterPro" id="IPR033421">
    <property type="entry name" value="Rit1_DUSP-like"/>
</dbReference>
<dbReference type="AlphaFoldDB" id="A0ABD1ZMP4"/>
<dbReference type="EMBL" id="JBHFFA010000001">
    <property type="protein sequence ID" value="KAL2652312.1"/>
    <property type="molecule type" value="Genomic_DNA"/>
</dbReference>
<proteinExistence type="predicted"/>
<dbReference type="PANTHER" id="PTHR31811:SF0">
    <property type="entry name" value="TRNA A64-2'-O-RIBOSYLPHOSPHATE TRANSFERASE"/>
    <property type="match status" value="1"/>
</dbReference>
<feature type="domain" description="Rit1 DUSP-like" evidence="2">
    <location>
        <begin position="451"/>
        <end position="558"/>
    </location>
</feature>
<dbReference type="PIRSF" id="PIRSF007747">
    <property type="entry name" value="Ribosyl_Ptfrase"/>
    <property type="match status" value="1"/>
</dbReference>
<feature type="region of interest" description="Disordered" evidence="1">
    <location>
        <begin position="367"/>
        <end position="390"/>
    </location>
</feature>
<dbReference type="InterPro" id="IPR033449">
    <property type="entry name" value="Rit1_N"/>
</dbReference>
<dbReference type="PANTHER" id="PTHR31811">
    <property type="entry name" value="TRNA A64-2'-O-RIBOSYLPHOSPHATE TRANSFERASE"/>
    <property type="match status" value="1"/>
</dbReference>
<evidence type="ECO:0000256" key="1">
    <source>
        <dbReference type="SAM" id="MobiDB-lite"/>
    </source>
</evidence>
<protein>
    <recommendedName>
        <fullName evidence="6">Initiator tRNA phosphoribosyl transferase family protein</fullName>
    </recommendedName>
</protein>
<dbReference type="SUPFAM" id="SSF52799">
    <property type="entry name" value="(Phosphotyrosine protein) phosphatases II"/>
    <property type="match status" value="1"/>
</dbReference>
<gene>
    <name evidence="4" type="ORF">R1flu_020440</name>
</gene>
<dbReference type="InterPro" id="IPR007306">
    <property type="entry name" value="Rit1"/>
</dbReference>
<name>A0ABD1ZMP4_9MARC</name>
<dbReference type="Gene3D" id="3.90.190.10">
    <property type="entry name" value="Protein tyrosine phosphatase superfamily"/>
    <property type="match status" value="1"/>
</dbReference>
<evidence type="ECO:0000259" key="2">
    <source>
        <dbReference type="Pfam" id="PF04179"/>
    </source>
</evidence>
<evidence type="ECO:0000313" key="5">
    <source>
        <dbReference type="Proteomes" id="UP001605036"/>
    </source>
</evidence>
<evidence type="ECO:0000259" key="3">
    <source>
        <dbReference type="Pfam" id="PF17184"/>
    </source>
</evidence>
<feature type="compositionally biased region" description="Low complexity" evidence="1">
    <location>
        <begin position="381"/>
        <end position="390"/>
    </location>
</feature>
<organism evidence="4 5">
    <name type="scientific">Riccia fluitans</name>
    <dbReference type="NCBI Taxonomy" id="41844"/>
    <lineage>
        <taxon>Eukaryota</taxon>
        <taxon>Viridiplantae</taxon>
        <taxon>Streptophyta</taxon>
        <taxon>Embryophyta</taxon>
        <taxon>Marchantiophyta</taxon>
        <taxon>Marchantiopsida</taxon>
        <taxon>Marchantiidae</taxon>
        <taxon>Marchantiales</taxon>
        <taxon>Ricciaceae</taxon>
        <taxon>Riccia</taxon>
    </lineage>
</organism>
<comment type="caution">
    <text evidence="4">The sequence shown here is derived from an EMBL/GenBank/DDBJ whole genome shotgun (WGS) entry which is preliminary data.</text>
</comment>
<dbReference type="Pfam" id="PF17184">
    <property type="entry name" value="Rit1_C"/>
    <property type="match status" value="1"/>
</dbReference>
<sequence length="565" mass="62869">MAEDINPPGVENIYKVTRKIKKTEQTLYNALRSIHDDSMFVSEIRSLWRELPLLANLRCGFWYSSEFDGTCYFKSTDGHNGNWSFNTGRLNLHVLQLAAERRGCFIVDATRKGKRFPDAMSKTIPIWACVMNRALADYRTLHAQEMLQSTAIHQKSGACGTAEHCEGNREGGIFAVAEEEWDCSLHLPSWISHVEKGNIQSRLEGWVQSLKSVSIDFEQLSNQVKKPLRPLWISQNSVIWLNELPELDDWPFTPIILVSASKPSVFTQRYTDADFSWSYIPGAADDEESWARGLTPALFWKHQREILEGGPASCNSKVADIVERDRVYRALRGNVTLQVCVKTAARGGGGGSSNKLDPRLADIRSSKHQETSDLELQDDQSSVSSEGGPVSSSAFRVVPSNLKGFHWIGNSGLAVGNDNCGSRDDIYGVVDSLINCGASSNPASICQKETYLYLPIVGPKFDRYSLQNHLAEAISFALQKLSNRQTVLIYCSSGEDISVCVCLAILLSCHKGRGGGFESLDKLCPLTKSDVRQELIYLSSFNSDARPSRGSLRQVFNFFNASLER</sequence>
<keyword evidence="5" id="KW-1185">Reference proteome</keyword>
<dbReference type="Pfam" id="PF04179">
    <property type="entry name" value="Init_tRNA_PT"/>
    <property type="match status" value="1"/>
</dbReference>
<reference evidence="4 5" key="1">
    <citation type="submission" date="2024-09" db="EMBL/GenBank/DDBJ databases">
        <title>Chromosome-scale assembly of Riccia fluitans.</title>
        <authorList>
            <person name="Paukszto L."/>
            <person name="Sawicki J."/>
            <person name="Karawczyk K."/>
            <person name="Piernik-Szablinska J."/>
            <person name="Szczecinska M."/>
            <person name="Mazdziarz M."/>
        </authorList>
    </citation>
    <scope>NUCLEOTIDE SEQUENCE [LARGE SCALE GENOMIC DNA]</scope>
    <source>
        <strain evidence="4">Rf_01</strain>
        <tissue evidence="4">Aerial parts of the thallus</tissue>
    </source>
</reference>
<evidence type="ECO:0000313" key="4">
    <source>
        <dbReference type="EMBL" id="KAL2652312.1"/>
    </source>
</evidence>
<accession>A0ABD1ZMP4</accession>
<feature type="domain" description="Rit1 N-terminal" evidence="3">
    <location>
        <begin position="20"/>
        <end position="323"/>
    </location>
</feature>
<evidence type="ECO:0008006" key="6">
    <source>
        <dbReference type="Google" id="ProtNLM"/>
    </source>
</evidence>
<dbReference type="Proteomes" id="UP001605036">
    <property type="component" value="Unassembled WGS sequence"/>
</dbReference>